<dbReference type="InterPro" id="IPR000408">
    <property type="entry name" value="Reg_chr_condens"/>
</dbReference>
<dbReference type="InterPro" id="IPR018247">
    <property type="entry name" value="EF_Hand_1_Ca_BS"/>
</dbReference>
<dbReference type="Gene3D" id="1.10.238.10">
    <property type="entry name" value="EF-hand"/>
    <property type="match status" value="1"/>
</dbReference>
<keyword evidence="8" id="KW-1185">Reference proteome</keyword>
<dbReference type="InterPro" id="IPR011992">
    <property type="entry name" value="EF-hand-dom_pair"/>
</dbReference>
<name>A0A9P1BJM4_9DINO</name>
<keyword evidence="1" id="KW-0677">Repeat</keyword>
<dbReference type="InterPro" id="IPR051210">
    <property type="entry name" value="Ub_ligase/GEF_domain"/>
</dbReference>
<dbReference type="InterPro" id="IPR009091">
    <property type="entry name" value="RCC1/BLIP-II"/>
</dbReference>
<keyword evidence="2" id="KW-0106">Calcium</keyword>
<dbReference type="CDD" id="cd00051">
    <property type="entry name" value="EFh"/>
    <property type="match status" value="1"/>
</dbReference>
<dbReference type="InterPro" id="IPR002048">
    <property type="entry name" value="EF_hand_dom"/>
</dbReference>
<protein>
    <submittedName>
        <fullName evidence="7">E3 ubiquitin-protein ligase HERC2 (HECT domai n and RCC1-like domain-containing protein 2) (HECT-type E3 ubiquitin transferase HERC2)</fullName>
    </submittedName>
</protein>
<proteinExistence type="predicted"/>
<dbReference type="Proteomes" id="UP001152797">
    <property type="component" value="Unassembled WGS sequence"/>
</dbReference>
<dbReference type="PRINTS" id="PR00633">
    <property type="entry name" value="RCCNDNSATION"/>
</dbReference>
<feature type="repeat" description="RCC1" evidence="3">
    <location>
        <begin position="280"/>
        <end position="331"/>
    </location>
</feature>
<dbReference type="Pfam" id="PF13499">
    <property type="entry name" value="EF-hand_7"/>
    <property type="match status" value="1"/>
</dbReference>
<sequence>MVERHQLRRIIEETVQRHAGAGATTAPPEAAATGTVAESTAVIETPVKEQVKWLFSEWDRNDDGLVSREEFTDCLTKLCDSVVLVVHRGEMSSDDVEQVVKAVDKNKDGQVDTEEFLDWVFSGAQHSDKVLAETSDPAAESHVAPVEPGDSAEEPPAELPAEPISVPEAPALEAVEPSTAEVAAVPAVPETPLPPEADVSLEPKEAEADPGDLLANLVGLGGGQLYTWGRGTDGQLGQDKVRFPSVNCALPQPVPGLRRVVHVACGGGQQGCTGAVTLSGELYTFGNNFNKRLGHGDGPNLAAPKRVDALAGEHVIMSAFSADHGAALLKDGRVFLWGSNRYGQLGRGHCDKASGGVPTAVVLPGASTFIDCEDGYSAAVLDDGKLFTWGCNGHGRLGQGVSAEHVSTPGLACDGVRSVSLGSLYAGAVTKAGGLLMWGYGGHGNLGLGDRRSHSSPQAVNDLEPIRQLACTRGQEGCKGGLNPKDGGQEGPHTIAIAVSGAVYTMGTCHKGLLGNLGAKDGAFGRPWDEFKPYRLGGPLRNASEPPMSPLGLPPPYDAIGPAIQAVSAHIHCAVLCADGKAWAWGCGSNDGRCGVERFLNKKGEGKPPEVDMMKCYMMGPHRIGDLEYLRIMNQIGWS</sequence>
<feature type="domain" description="EF-hand" evidence="5">
    <location>
        <begin position="91"/>
        <end position="126"/>
    </location>
</feature>
<dbReference type="GO" id="GO:0005509">
    <property type="term" value="F:calcium ion binding"/>
    <property type="evidence" value="ECO:0007669"/>
    <property type="project" value="InterPro"/>
</dbReference>
<dbReference type="EMBL" id="CAMXCT010000145">
    <property type="protein sequence ID" value="CAI3974597.1"/>
    <property type="molecule type" value="Genomic_DNA"/>
</dbReference>
<dbReference type="EMBL" id="CAMXCT020000145">
    <property type="protein sequence ID" value="CAL1127972.1"/>
    <property type="molecule type" value="Genomic_DNA"/>
</dbReference>
<evidence type="ECO:0000313" key="7">
    <source>
        <dbReference type="EMBL" id="CAL4761909.1"/>
    </source>
</evidence>
<evidence type="ECO:0000313" key="6">
    <source>
        <dbReference type="EMBL" id="CAI3974597.1"/>
    </source>
</evidence>
<feature type="repeat" description="RCC1" evidence="3">
    <location>
        <begin position="433"/>
        <end position="471"/>
    </location>
</feature>
<dbReference type="PROSITE" id="PS50222">
    <property type="entry name" value="EF_HAND_2"/>
    <property type="match status" value="2"/>
</dbReference>
<comment type="caution">
    <text evidence="6">The sequence shown here is derived from an EMBL/GenBank/DDBJ whole genome shotgun (WGS) entry which is preliminary data.</text>
</comment>
<dbReference type="GO" id="GO:0016740">
    <property type="term" value="F:transferase activity"/>
    <property type="evidence" value="ECO:0007669"/>
    <property type="project" value="UniProtKB-KW"/>
</dbReference>
<dbReference type="OrthoDB" id="433908at2759"/>
<feature type="repeat" description="RCC1" evidence="3">
    <location>
        <begin position="223"/>
        <end position="276"/>
    </location>
</feature>
<dbReference type="Pfam" id="PF00415">
    <property type="entry name" value="RCC1"/>
    <property type="match status" value="5"/>
</dbReference>
<reference evidence="7 8" key="2">
    <citation type="submission" date="2024-05" db="EMBL/GenBank/DDBJ databases">
        <authorList>
            <person name="Chen Y."/>
            <person name="Shah S."/>
            <person name="Dougan E. K."/>
            <person name="Thang M."/>
            <person name="Chan C."/>
        </authorList>
    </citation>
    <scope>NUCLEOTIDE SEQUENCE [LARGE SCALE GENOMIC DNA]</scope>
</reference>
<reference evidence="6" key="1">
    <citation type="submission" date="2022-10" db="EMBL/GenBank/DDBJ databases">
        <authorList>
            <person name="Chen Y."/>
            <person name="Dougan E. K."/>
            <person name="Chan C."/>
            <person name="Rhodes N."/>
            <person name="Thang M."/>
        </authorList>
    </citation>
    <scope>NUCLEOTIDE SEQUENCE</scope>
</reference>
<dbReference type="SUPFAM" id="SSF50985">
    <property type="entry name" value="RCC1/BLIP-II"/>
    <property type="match status" value="1"/>
</dbReference>
<dbReference type="PANTHER" id="PTHR22870">
    <property type="entry name" value="REGULATOR OF CHROMOSOME CONDENSATION"/>
    <property type="match status" value="1"/>
</dbReference>
<dbReference type="SUPFAM" id="SSF47473">
    <property type="entry name" value="EF-hand"/>
    <property type="match status" value="1"/>
</dbReference>
<evidence type="ECO:0000256" key="4">
    <source>
        <dbReference type="SAM" id="MobiDB-lite"/>
    </source>
</evidence>
<accession>A0A9P1BJM4</accession>
<organism evidence="6">
    <name type="scientific">Cladocopium goreaui</name>
    <dbReference type="NCBI Taxonomy" id="2562237"/>
    <lineage>
        <taxon>Eukaryota</taxon>
        <taxon>Sar</taxon>
        <taxon>Alveolata</taxon>
        <taxon>Dinophyceae</taxon>
        <taxon>Suessiales</taxon>
        <taxon>Symbiodiniaceae</taxon>
        <taxon>Cladocopium</taxon>
    </lineage>
</organism>
<dbReference type="AlphaFoldDB" id="A0A9P1BJM4"/>
<dbReference type="SMART" id="SM00054">
    <property type="entry name" value="EFh"/>
    <property type="match status" value="2"/>
</dbReference>
<feature type="compositionally biased region" description="Low complexity" evidence="4">
    <location>
        <begin position="19"/>
        <end position="32"/>
    </location>
</feature>
<feature type="repeat" description="RCC1" evidence="3">
    <location>
        <begin position="332"/>
        <end position="383"/>
    </location>
</feature>
<feature type="region of interest" description="Disordered" evidence="4">
    <location>
        <begin position="132"/>
        <end position="162"/>
    </location>
</feature>
<evidence type="ECO:0000256" key="1">
    <source>
        <dbReference type="ARBA" id="ARBA00022737"/>
    </source>
</evidence>
<evidence type="ECO:0000256" key="2">
    <source>
        <dbReference type="ARBA" id="ARBA00022837"/>
    </source>
</evidence>
<dbReference type="PROSITE" id="PS50012">
    <property type="entry name" value="RCC1_3"/>
    <property type="match status" value="5"/>
</dbReference>
<gene>
    <name evidence="6" type="ORF">C1SCF055_LOCUS2985</name>
</gene>
<dbReference type="PROSITE" id="PS00018">
    <property type="entry name" value="EF_HAND_1"/>
    <property type="match status" value="2"/>
</dbReference>
<feature type="domain" description="EF-hand" evidence="5">
    <location>
        <begin position="46"/>
        <end position="81"/>
    </location>
</feature>
<evidence type="ECO:0000313" key="8">
    <source>
        <dbReference type="Proteomes" id="UP001152797"/>
    </source>
</evidence>
<dbReference type="EMBL" id="CAMXCT030000145">
    <property type="protein sequence ID" value="CAL4761909.1"/>
    <property type="molecule type" value="Genomic_DNA"/>
</dbReference>
<keyword evidence="7" id="KW-0808">Transferase</keyword>
<evidence type="ECO:0000256" key="3">
    <source>
        <dbReference type="PROSITE-ProRule" id="PRU00235"/>
    </source>
</evidence>
<evidence type="ECO:0000259" key="5">
    <source>
        <dbReference type="PROSITE" id="PS50222"/>
    </source>
</evidence>
<dbReference type="PANTHER" id="PTHR22870:SF408">
    <property type="entry name" value="OS09G0560450 PROTEIN"/>
    <property type="match status" value="1"/>
</dbReference>
<feature type="repeat" description="RCC1" evidence="3">
    <location>
        <begin position="384"/>
        <end position="432"/>
    </location>
</feature>
<feature type="region of interest" description="Disordered" evidence="4">
    <location>
        <begin position="13"/>
        <end position="32"/>
    </location>
</feature>
<dbReference type="Gene3D" id="2.130.10.30">
    <property type="entry name" value="Regulator of chromosome condensation 1/beta-lactamase-inhibitor protein II"/>
    <property type="match status" value="2"/>
</dbReference>